<dbReference type="SUPFAM" id="SSF89155">
    <property type="entry name" value="TorD-like"/>
    <property type="match status" value="1"/>
</dbReference>
<dbReference type="AlphaFoldDB" id="A0A379WJL7"/>
<dbReference type="PANTHER" id="PTHR34227">
    <property type="entry name" value="CHAPERONE PROTEIN YCDY"/>
    <property type="match status" value="1"/>
</dbReference>
<dbReference type="Pfam" id="PF02613">
    <property type="entry name" value="Nitrate_red_del"/>
    <property type="match status" value="1"/>
</dbReference>
<name>A0A379WJL7_SALET</name>
<dbReference type="EMBL" id="UGXT01000002">
    <property type="protein sequence ID" value="SUH33871.1"/>
    <property type="molecule type" value="Genomic_DNA"/>
</dbReference>
<accession>A0A379WJL7</accession>
<dbReference type="PANTHER" id="PTHR34227:SF11">
    <property type="entry name" value="CHAPERONE PROTEIN TORD"/>
    <property type="match status" value="1"/>
</dbReference>
<proteinExistence type="predicted"/>
<evidence type="ECO:0000313" key="2">
    <source>
        <dbReference type="EMBL" id="SUH33871.1"/>
    </source>
</evidence>
<reference evidence="2 3" key="1">
    <citation type="submission" date="2018-06" db="EMBL/GenBank/DDBJ databases">
        <authorList>
            <consortium name="Pathogen Informatics"/>
            <person name="Doyle S."/>
        </authorList>
    </citation>
    <scope>NUCLEOTIDE SEQUENCE [LARGE SCALE GENOMIC DNA]</scope>
    <source>
        <strain evidence="2 3">NCTC8261</strain>
    </source>
</reference>
<organism evidence="2 3">
    <name type="scientific">Salmonella enterica I</name>
    <dbReference type="NCBI Taxonomy" id="59201"/>
    <lineage>
        <taxon>Bacteria</taxon>
        <taxon>Pseudomonadati</taxon>
        <taxon>Pseudomonadota</taxon>
        <taxon>Gammaproteobacteria</taxon>
        <taxon>Enterobacterales</taxon>
        <taxon>Enterobacteriaceae</taxon>
        <taxon>Salmonella</taxon>
    </lineage>
</organism>
<keyword evidence="1" id="KW-0143">Chaperone</keyword>
<evidence type="ECO:0000256" key="1">
    <source>
        <dbReference type="ARBA" id="ARBA00023186"/>
    </source>
</evidence>
<dbReference type="InterPro" id="IPR050289">
    <property type="entry name" value="TorD/DmsD_chaperones"/>
</dbReference>
<evidence type="ECO:0000313" key="3">
    <source>
        <dbReference type="Proteomes" id="UP000254712"/>
    </source>
</evidence>
<gene>
    <name evidence="2" type="primary">torD</name>
    <name evidence="2" type="ORF">NCTC8261_00037</name>
</gene>
<protein>
    <submittedName>
        <fullName evidence="2">TorD protein</fullName>
    </submittedName>
</protein>
<sequence length="149" mass="17474">MTDKKSALPYASQYPQQEPGMIKHLLLEAGMEVNDDFKEPTDHLAIYLELLSHLHFSLGESFQQRRMNKLRQKTLSSLLEWLPEFTNNCLKHDPYGFYAALSQLCWLSFVLMTEKRIYPLLRLNKPCDGHRKINLTIVGGYHIYRFSQL</sequence>
<dbReference type="Proteomes" id="UP000254712">
    <property type="component" value="Unassembled WGS sequence"/>
</dbReference>
<dbReference type="Gene3D" id="1.10.3480.10">
    <property type="entry name" value="TorD-like"/>
    <property type="match status" value="1"/>
</dbReference>
<dbReference type="InterPro" id="IPR036411">
    <property type="entry name" value="TorD-like_sf"/>
</dbReference>
<dbReference type="InterPro" id="IPR020945">
    <property type="entry name" value="DMSO/NO3_reduct_chaperone"/>
</dbReference>